<accession>A0A645JJA6</accession>
<evidence type="ECO:0000313" key="1">
    <source>
        <dbReference type="EMBL" id="MPN63765.1"/>
    </source>
</evidence>
<gene>
    <name evidence="1" type="ORF">SDC9_211531</name>
</gene>
<organism evidence="1">
    <name type="scientific">bioreactor metagenome</name>
    <dbReference type="NCBI Taxonomy" id="1076179"/>
    <lineage>
        <taxon>unclassified sequences</taxon>
        <taxon>metagenomes</taxon>
        <taxon>ecological metagenomes</taxon>
    </lineage>
</organism>
<comment type="caution">
    <text evidence="1">The sequence shown here is derived from an EMBL/GenBank/DDBJ whole genome shotgun (WGS) entry which is preliminary data.</text>
</comment>
<name>A0A645JJA6_9ZZZZ</name>
<sequence>MDIAAADDMAADFLLEPAVILPAAHRVAFHLGGALHVLCIEVHVILRVEVLAQRDAAALAV</sequence>
<protein>
    <submittedName>
        <fullName evidence="1">Uncharacterized protein</fullName>
    </submittedName>
</protein>
<dbReference type="AlphaFoldDB" id="A0A645JJA6"/>
<dbReference type="EMBL" id="VSSQ01143659">
    <property type="protein sequence ID" value="MPN63765.1"/>
    <property type="molecule type" value="Genomic_DNA"/>
</dbReference>
<proteinExistence type="predicted"/>
<reference evidence="1" key="1">
    <citation type="submission" date="2019-08" db="EMBL/GenBank/DDBJ databases">
        <authorList>
            <person name="Kucharzyk K."/>
            <person name="Murdoch R.W."/>
            <person name="Higgins S."/>
            <person name="Loffler F."/>
        </authorList>
    </citation>
    <scope>NUCLEOTIDE SEQUENCE</scope>
</reference>